<name>A0ABC8ULC1_9AQUA</name>
<sequence>TSWDYWLGSIGSKVAQKTQGLRRLYIIQLEDEGNPFSYTFYPKSLNLHLTVITLIICCSLIEDTYHMINNYVMKALGRMELSLILGAGDYRREGIGEMFGGRKNFVELAWMCLRMNLMFPKELFALDNVVMLPHRAAFTEESFYDA</sequence>
<keyword evidence="2" id="KW-0812">Transmembrane</keyword>
<accession>A0ABC8ULC1</accession>
<proteinExistence type="predicted"/>
<feature type="non-terminal residue" evidence="3">
    <location>
        <position position="1"/>
    </location>
</feature>
<keyword evidence="4" id="KW-1185">Reference proteome</keyword>
<evidence type="ECO:0000256" key="2">
    <source>
        <dbReference type="SAM" id="Phobius"/>
    </source>
</evidence>
<dbReference type="Proteomes" id="UP001642360">
    <property type="component" value="Unassembled WGS sequence"/>
</dbReference>
<protein>
    <submittedName>
        <fullName evidence="3">Uncharacterized protein</fullName>
    </submittedName>
</protein>
<evidence type="ECO:0000256" key="1">
    <source>
        <dbReference type="ARBA" id="ARBA00023002"/>
    </source>
</evidence>
<gene>
    <name evidence="3" type="ORF">ILEXP_LOCUS51838</name>
</gene>
<organism evidence="3 4">
    <name type="scientific">Ilex paraguariensis</name>
    <name type="common">yerba mate</name>
    <dbReference type="NCBI Taxonomy" id="185542"/>
    <lineage>
        <taxon>Eukaryota</taxon>
        <taxon>Viridiplantae</taxon>
        <taxon>Streptophyta</taxon>
        <taxon>Embryophyta</taxon>
        <taxon>Tracheophyta</taxon>
        <taxon>Spermatophyta</taxon>
        <taxon>Magnoliopsida</taxon>
        <taxon>eudicotyledons</taxon>
        <taxon>Gunneridae</taxon>
        <taxon>Pentapetalae</taxon>
        <taxon>asterids</taxon>
        <taxon>campanulids</taxon>
        <taxon>Aquifoliales</taxon>
        <taxon>Aquifoliaceae</taxon>
        <taxon>Ilex</taxon>
    </lineage>
</organism>
<keyword evidence="2" id="KW-1133">Transmembrane helix</keyword>
<dbReference type="InterPro" id="IPR050223">
    <property type="entry name" value="D-isomer_2-hydroxyacid_DH"/>
</dbReference>
<keyword evidence="2" id="KW-0472">Membrane</keyword>
<evidence type="ECO:0000313" key="4">
    <source>
        <dbReference type="Proteomes" id="UP001642360"/>
    </source>
</evidence>
<dbReference type="EMBL" id="CAUOFW020008149">
    <property type="protein sequence ID" value="CAK9181737.1"/>
    <property type="molecule type" value="Genomic_DNA"/>
</dbReference>
<dbReference type="Gene3D" id="3.40.50.720">
    <property type="entry name" value="NAD(P)-binding Rossmann-like Domain"/>
    <property type="match status" value="1"/>
</dbReference>
<dbReference type="GO" id="GO:0016491">
    <property type="term" value="F:oxidoreductase activity"/>
    <property type="evidence" value="ECO:0007669"/>
    <property type="project" value="UniProtKB-KW"/>
</dbReference>
<comment type="caution">
    <text evidence="3">The sequence shown here is derived from an EMBL/GenBank/DDBJ whole genome shotgun (WGS) entry which is preliminary data.</text>
</comment>
<dbReference type="PANTHER" id="PTHR10996">
    <property type="entry name" value="2-HYDROXYACID DEHYDROGENASE-RELATED"/>
    <property type="match status" value="1"/>
</dbReference>
<dbReference type="PANTHER" id="PTHR10996:SF179">
    <property type="entry name" value="D-ISOMER SPECIFIC 2-HYDROXYACID DEHYDROGENASE FAMILY PROTEIN-RELATED"/>
    <property type="match status" value="1"/>
</dbReference>
<reference evidence="3 4" key="1">
    <citation type="submission" date="2024-02" db="EMBL/GenBank/DDBJ databases">
        <authorList>
            <person name="Vignale AGUSTIN F."/>
            <person name="Sosa J E."/>
            <person name="Modenutti C."/>
        </authorList>
    </citation>
    <scope>NUCLEOTIDE SEQUENCE [LARGE SCALE GENOMIC DNA]</scope>
</reference>
<keyword evidence="1" id="KW-0560">Oxidoreductase</keyword>
<evidence type="ECO:0000313" key="3">
    <source>
        <dbReference type="EMBL" id="CAK9181737.1"/>
    </source>
</evidence>
<feature type="transmembrane region" description="Helical" evidence="2">
    <location>
        <begin position="45"/>
        <end position="65"/>
    </location>
</feature>
<dbReference type="AlphaFoldDB" id="A0ABC8ULC1"/>